<dbReference type="EMBL" id="MBFT01000051">
    <property type="protein sequence ID" value="PVU99111.1"/>
    <property type="molecule type" value="Genomic_DNA"/>
</dbReference>
<proteinExistence type="predicted"/>
<evidence type="ECO:0000313" key="2">
    <source>
        <dbReference type="Proteomes" id="UP000245699"/>
    </source>
</evidence>
<dbReference type="Proteomes" id="UP000245699">
    <property type="component" value="Unassembled WGS sequence"/>
</dbReference>
<name>A0A2T9Z3G2_9FUNG</name>
<organism evidence="1 2">
    <name type="scientific">Furculomyces boomerangus</name>
    <dbReference type="NCBI Taxonomy" id="61424"/>
    <lineage>
        <taxon>Eukaryota</taxon>
        <taxon>Fungi</taxon>
        <taxon>Fungi incertae sedis</taxon>
        <taxon>Zoopagomycota</taxon>
        <taxon>Kickxellomycotina</taxon>
        <taxon>Harpellomycetes</taxon>
        <taxon>Harpellales</taxon>
        <taxon>Harpellaceae</taxon>
        <taxon>Furculomyces</taxon>
    </lineage>
</organism>
<dbReference type="Pfam" id="PF12796">
    <property type="entry name" value="Ank_2"/>
    <property type="match status" value="1"/>
</dbReference>
<dbReference type="InterPro" id="IPR002110">
    <property type="entry name" value="Ankyrin_rpt"/>
</dbReference>
<evidence type="ECO:0008006" key="3">
    <source>
        <dbReference type="Google" id="ProtNLM"/>
    </source>
</evidence>
<gene>
    <name evidence="1" type="ORF">BB559_000980</name>
</gene>
<comment type="caution">
    <text evidence="1">The sequence shown here is derived from an EMBL/GenBank/DDBJ whole genome shotgun (WGS) entry which is preliminary data.</text>
</comment>
<dbReference type="AlphaFoldDB" id="A0A2T9Z3G2"/>
<dbReference type="SUPFAM" id="SSF48403">
    <property type="entry name" value="Ankyrin repeat"/>
    <property type="match status" value="1"/>
</dbReference>
<dbReference type="InterPro" id="IPR036770">
    <property type="entry name" value="Ankyrin_rpt-contain_sf"/>
</dbReference>
<protein>
    <recommendedName>
        <fullName evidence="3">Ankyrin repeat protein</fullName>
    </recommendedName>
</protein>
<accession>A0A2T9Z3G2</accession>
<evidence type="ECO:0000313" key="1">
    <source>
        <dbReference type="EMBL" id="PVU99111.1"/>
    </source>
</evidence>
<reference evidence="1 2" key="1">
    <citation type="journal article" date="2018" name="MBio">
        <title>Comparative Genomics Reveals the Core Gene Toolbox for the Fungus-Insect Symbiosis.</title>
        <authorList>
            <person name="Wang Y."/>
            <person name="Stata M."/>
            <person name="Wang W."/>
            <person name="Stajich J.E."/>
            <person name="White M.M."/>
            <person name="Moncalvo J.M."/>
        </authorList>
    </citation>
    <scope>NUCLEOTIDE SEQUENCE [LARGE SCALE GENOMIC DNA]</scope>
    <source>
        <strain evidence="1 2">AUS-77-4</strain>
    </source>
</reference>
<sequence length="122" mass="13702">METPNPEMLFNTLEKNTEILKIFIQYGLLLYPTGDSIFSGFFKKRNLKVVESENNRVNTVQDSQTSLISSIQNDHLGVSGCLLWVVEFLEQIGANIHAENKNALLCACGNGHLNIVEYLVEN</sequence>
<keyword evidence="2" id="KW-1185">Reference proteome</keyword>
<dbReference type="Gene3D" id="1.25.40.20">
    <property type="entry name" value="Ankyrin repeat-containing domain"/>
    <property type="match status" value="1"/>
</dbReference>
<dbReference type="OrthoDB" id="194358at2759"/>